<gene>
    <name evidence="5" type="ORF">PWF71_04135</name>
</gene>
<dbReference type="Gene3D" id="1.10.357.10">
    <property type="entry name" value="Tetracycline Repressor, domain 2"/>
    <property type="match status" value="1"/>
</dbReference>
<dbReference type="Pfam" id="PF00440">
    <property type="entry name" value="TetR_N"/>
    <property type="match status" value="1"/>
</dbReference>
<dbReference type="PRINTS" id="PR00455">
    <property type="entry name" value="HTHTETR"/>
</dbReference>
<keyword evidence="1 2" id="KW-0238">DNA-binding</keyword>
<organism evidence="5 6">
    <name type="scientific">Microbacterium maritypicum</name>
    <name type="common">Microbacterium liquefaciens</name>
    <dbReference type="NCBI Taxonomy" id="33918"/>
    <lineage>
        <taxon>Bacteria</taxon>
        <taxon>Bacillati</taxon>
        <taxon>Actinomycetota</taxon>
        <taxon>Actinomycetes</taxon>
        <taxon>Micrococcales</taxon>
        <taxon>Microbacteriaceae</taxon>
        <taxon>Microbacterium</taxon>
    </lineage>
</organism>
<dbReference type="Proteomes" id="UP001214756">
    <property type="component" value="Chromosome"/>
</dbReference>
<dbReference type="AlphaFoldDB" id="A0AAJ5VCU4"/>
<dbReference type="GO" id="GO:0003700">
    <property type="term" value="F:DNA-binding transcription factor activity"/>
    <property type="evidence" value="ECO:0007669"/>
    <property type="project" value="TreeGrafter"/>
</dbReference>
<protein>
    <submittedName>
        <fullName evidence="5">Helix-turn-helix domain containing protein</fullName>
    </submittedName>
</protein>
<evidence type="ECO:0000256" key="1">
    <source>
        <dbReference type="ARBA" id="ARBA00023125"/>
    </source>
</evidence>
<proteinExistence type="predicted"/>
<dbReference type="InterPro" id="IPR023772">
    <property type="entry name" value="DNA-bd_HTH_TetR-type_CS"/>
</dbReference>
<dbReference type="EMBL" id="CP118606">
    <property type="protein sequence ID" value="WEF21873.1"/>
    <property type="molecule type" value="Genomic_DNA"/>
</dbReference>
<dbReference type="InterPro" id="IPR050109">
    <property type="entry name" value="HTH-type_TetR-like_transc_reg"/>
</dbReference>
<dbReference type="SUPFAM" id="SSF46689">
    <property type="entry name" value="Homeodomain-like"/>
    <property type="match status" value="1"/>
</dbReference>
<evidence type="ECO:0000313" key="6">
    <source>
        <dbReference type="Proteomes" id="UP001214756"/>
    </source>
</evidence>
<sequence>MRERADSLREQRKRETSRALTDAARRLTTEKGFAGFTIEEVCAEVGVSRRTFFNYFESKENAVFGFATIDSSQEALEEEFAARRGDLLDDFLRLTIRRFDLFDPVEDAPAMFAVIEQEPRLLKAAFEHLAKNERRDVGLILRRTAETDRTADAPDAQLRAEVVVHTVGALVRMSMDELLHRQSTEPFADLLTRRLDVARSLYAPSQKAH</sequence>
<dbReference type="GO" id="GO:0000976">
    <property type="term" value="F:transcription cis-regulatory region binding"/>
    <property type="evidence" value="ECO:0007669"/>
    <property type="project" value="TreeGrafter"/>
</dbReference>
<feature type="domain" description="HTH tetR-type" evidence="4">
    <location>
        <begin position="14"/>
        <end position="74"/>
    </location>
</feature>
<dbReference type="InterPro" id="IPR009057">
    <property type="entry name" value="Homeodomain-like_sf"/>
</dbReference>
<evidence type="ECO:0000256" key="2">
    <source>
        <dbReference type="PROSITE-ProRule" id="PRU00335"/>
    </source>
</evidence>
<dbReference type="RefSeq" id="WP_210697622.1">
    <property type="nucleotide sequence ID" value="NZ_CP118606.1"/>
</dbReference>
<evidence type="ECO:0000256" key="3">
    <source>
        <dbReference type="SAM" id="MobiDB-lite"/>
    </source>
</evidence>
<reference evidence="5" key="1">
    <citation type="submission" date="2023-02" db="EMBL/GenBank/DDBJ databases">
        <title>Genome sequence of Microbacterium liquefaciens B1075.</title>
        <authorList>
            <person name="Cao J."/>
            <person name="Li X."/>
        </authorList>
    </citation>
    <scope>NUCLEOTIDE SEQUENCE</scope>
    <source>
        <strain evidence="5">B1075</strain>
    </source>
</reference>
<dbReference type="PANTHER" id="PTHR30055">
    <property type="entry name" value="HTH-TYPE TRANSCRIPTIONAL REGULATOR RUTR"/>
    <property type="match status" value="1"/>
</dbReference>
<evidence type="ECO:0000259" key="4">
    <source>
        <dbReference type="PROSITE" id="PS50977"/>
    </source>
</evidence>
<accession>A0AAJ5VCU4</accession>
<dbReference type="PROSITE" id="PS01081">
    <property type="entry name" value="HTH_TETR_1"/>
    <property type="match status" value="1"/>
</dbReference>
<dbReference type="PROSITE" id="PS50977">
    <property type="entry name" value="HTH_TETR_2"/>
    <property type="match status" value="1"/>
</dbReference>
<feature type="region of interest" description="Disordered" evidence="3">
    <location>
        <begin position="1"/>
        <end position="20"/>
    </location>
</feature>
<feature type="DNA-binding region" description="H-T-H motif" evidence="2">
    <location>
        <begin position="37"/>
        <end position="56"/>
    </location>
</feature>
<dbReference type="InterPro" id="IPR001647">
    <property type="entry name" value="HTH_TetR"/>
</dbReference>
<dbReference type="PANTHER" id="PTHR30055:SF226">
    <property type="entry name" value="HTH-TYPE TRANSCRIPTIONAL REGULATOR PKSA"/>
    <property type="match status" value="1"/>
</dbReference>
<evidence type="ECO:0000313" key="5">
    <source>
        <dbReference type="EMBL" id="WEF21873.1"/>
    </source>
</evidence>
<name>A0AAJ5VCU4_MICMQ</name>